<dbReference type="Proteomes" id="UP000008561">
    <property type="component" value="Chromosome"/>
</dbReference>
<dbReference type="RefSeq" id="WP_012175310.1">
    <property type="nucleotide sequence ID" value="NC_009943.1"/>
</dbReference>
<evidence type="ECO:0000313" key="2">
    <source>
        <dbReference type="Proteomes" id="UP000008561"/>
    </source>
</evidence>
<sequence>MNMYEKQRAAYAHIREVYDRYVRTLDLACKKGCATCCTINVTLTSLEACAIADQLDALPRGDRLWDRVVAASESRRFCPQSTFNQTARYYADGVEPPEEETPDPAWGPCPLLMADGSCPVYEVRPFACRCMVSQTACDAAGSAAVSSFTVTVGTVMHQYIEHIDRAGVSGNLTDLLLCLRPRHARDACKSLVTKDLRENFPANTLTVALLAGPEDKERLAPILDDLNRF</sequence>
<dbReference type="AlphaFoldDB" id="A8ZSG1"/>
<dbReference type="HOGENOM" id="CLU_092439_0_0_7"/>
<keyword evidence="2" id="KW-1185">Reference proteome</keyword>
<reference evidence="1 2" key="1">
    <citation type="submission" date="2007-10" db="EMBL/GenBank/DDBJ databases">
        <title>Complete sequence of Desulfococcus oleovorans Hxd3.</title>
        <authorList>
            <consortium name="US DOE Joint Genome Institute"/>
            <person name="Copeland A."/>
            <person name="Lucas S."/>
            <person name="Lapidus A."/>
            <person name="Barry K."/>
            <person name="Glavina del Rio T."/>
            <person name="Dalin E."/>
            <person name="Tice H."/>
            <person name="Pitluck S."/>
            <person name="Kiss H."/>
            <person name="Brettin T."/>
            <person name="Bruce D."/>
            <person name="Detter J.C."/>
            <person name="Han C."/>
            <person name="Schmutz J."/>
            <person name="Larimer F."/>
            <person name="Land M."/>
            <person name="Hauser L."/>
            <person name="Kyrpides N."/>
            <person name="Kim E."/>
            <person name="Wawrik B."/>
            <person name="Richardson P."/>
        </authorList>
    </citation>
    <scope>NUCLEOTIDE SEQUENCE [LARGE SCALE GENOMIC DNA]</scope>
    <source>
        <strain evidence="2">DSM 6200 / JCM 39069 / Hxd3</strain>
    </source>
</reference>
<organism evidence="1 2">
    <name type="scientific">Desulfosudis oleivorans (strain DSM 6200 / JCM 39069 / Hxd3)</name>
    <name type="common">Desulfococcus oleovorans</name>
    <dbReference type="NCBI Taxonomy" id="96561"/>
    <lineage>
        <taxon>Bacteria</taxon>
        <taxon>Pseudomonadati</taxon>
        <taxon>Thermodesulfobacteriota</taxon>
        <taxon>Desulfobacteria</taxon>
        <taxon>Desulfobacterales</taxon>
        <taxon>Desulfosudaceae</taxon>
        <taxon>Desulfosudis</taxon>
    </lineage>
</organism>
<accession>A8ZSG1</accession>
<dbReference type="OrthoDB" id="9779822at2"/>
<evidence type="ECO:0008006" key="3">
    <source>
        <dbReference type="Google" id="ProtNLM"/>
    </source>
</evidence>
<dbReference type="EMBL" id="CP000859">
    <property type="protein sequence ID" value="ABW67698.1"/>
    <property type="molecule type" value="Genomic_DNA"/>
</dbReference>
<protein>
    <recommendedName>
        <fullName evidence="3">YkgJ family cysteine cluster protein</fullName>
    </recommendedName>
</protein>
<name>A8ZSG1_DESOH</name>
<dbReference type="KEGG" id="dol:Dole_1894"/>
<proteinExistence type="predicted"/>
<dbReference type="STRING" id="96561.Dole_1894"/>
<dbReference type="eggNOG" id="COG0727">
    <property type="taxonomic scope" value="Bacteria"/>
</dbReference>
<evidence type="ECO:0000313" key="1">
    <source>
        <dbReference type="EMBL" id="ABW67698.1"/>
    </source>
</evidence>
<gene>
    <name evidence="1" type="ordered locus">Dole_1894</name>
</gene>